<comment type="caution">
    <text evidence="3">The sequence shown here is derived from an EMBL/GenBank/DDBJ whole genome shotgun (WGS) entry which is preliminary data.</text>
</comment>
<evidence type="ECO:0000256" key="1">
    <source>
        <dbReference type="SAM" id="MobiDB-lite"/>
    </source>
</evidence>
<name>A0ABS2KD98_9GAMM</name>
<reference evidence="3" key="1">
    <citation type="submission" date="2020-10" db="EMBL/GenBank/DDBJ databases">
        <title>Phylogeny of dyella-like bacteria.</title>
        <authorList>
            <person name="Fu J."/>
        </authorList>
    </citation>
    <scope>NUCLEOTIDE SEQUENCE</scope>
    <source>
        <strain evidence="3">DHON07</strain>
    </source>
</reference>
<accession>A0ABS2KD98</accession>
<sequence>MRLQALLLLLLLPIATARAQGDIHRCMGAGGIPVFTDRACTDVNATPALPPATVATVAAPAAPGIPAAPPTVLCAADLAHLKQAVVDAFAVRNPNRLAGLMLWNGDGQDTVVANIRLFSRLMARPLVGVTVEGAPDPDESDADPAAPATVHSPAHGEALSVQTEAEDGSGATERTHFGVVHRDGCLWLEPQE</sequence>
<keyword evidence="4" id="KW-1185">Reference proteome</keyword>
<protein>
    <submittedName>
        <fullName evidence="3">DUF4124 domain-containing protein</fullName>
    </submittedName>
</protein>
<feature type="signal peptide" evidence="2">
    <location>
        <begin position="1"/>
        <end position="19"/>
    </location>
</feature>
<dbReference type="Proteomes" id="UP001430193">
    <property type="component" value="Unassembled WGS sequence"/>
</dbReference>
<organism evidence="3 4">
    <name type="scientific">Dyella mobilis</name>
    <dbReference type="NCBI Taxonomy" id="1849582"/>
    <lineage>
        <taxon>Bacteria</taxon>
        <taxon>Pseudomonadati</taxon>
        <taxon>Pseudomonadota</taxon>
        <taxon>Gammaproteobacteria</taxon>
        <taxon>Lysobacterales</taxon>
        <taxon>Rhodanobacteraceae</taxon>
        <taxon>Dyella</taxon>
    </lineage>
</organism>
<evidence type="ECO:0000313" key="4">
    <source>
        <dbReference type="Proteomes" id="UP001430193"/>
    </source>
</evidence>
<keyword evidence="2" id="KW-0732">Signal</keyword>
<proteinExistence type="predicted"/>
<gene>
    <name evidence="3" type="ORF">ISS99_02185</name>
</gene>
<dbReference type="EMBL" id="JADIKF010000032">
    <property type="protein sequence ID" value="MBM7128318.1"/>
    <property type="molecule type" value="Genomic_DNA"/>
</dbReference>
<feature type="chain" id="PRO_5047407677" evidence="2">
    <location>
        <begin position="20"/>
        <end position="192"/>
    </location>
</feature>
<evidence type="ECO:0000313" key="3">
    <source>
        <dbReference type="EMBL" id="MBM7128318.1"/>
    </source>
</evidence>
<evidence type="ECO:0000256" key="2">
    <source>
        <dbReference type="SAM" id="SignalP"/>
    </source>
</evidence>
<feature type="region of interest" description="Disordered" evidence="1">
    <location>
        <begin position="132"/>
        <end position="153"/>
    </location>
</feature>